<dbReference type="Pfam" id="PF09992">
    <property type="entry name" value="NAGPA"/>
    <property type="match status" value="1"/>
</dbReference>
<proteinExistence type="predicted"/>
<keyword evidence="3" id="KW-1185">Reference proteome</keyword>
<comment type="caution">
    <text evidence="2">The sequence shown here is derived from an EMBL/GenBank/DDBJ whole genome shotgun (WGS) entry which is preliminary data.</text>
</comment>
<dbReference type="EMBL" id="JBHDLN010000005">
    <property type="protein sequence ID" value="MFB0842869.1"/>
    <property type="molecule type" value="Genomic_DNA"/>
</dbReference>
<accession>A0ABV4UYH0</accession>
<keyword evidence="2" id="KW-0326">Glycosidase</keyword>
<feature type="domain" description="Phosphodiester glycosidase" evidence="1">
    <location>
        <begin position="39"/>
        <end position="235"/>
    </location>
</feature>
<dbReference type="RefSeq" id="WP_373951082.1">
    <property type="nucleotide sequence ID" value="NZ_JBHDLN010000005.1"/>
</dbReference>
<gene>
    <name evidence="2" type="ORF">ACEU3E_11860</name>
</gene>
<dbReference type="Proteomes" id="UP001575622">
    <property type="component" value="Unassembled WGS sequence"/>
</dbReference>
<protein>
    <submittedName>
        <fullName evidence="2">Phosphodiester glycosidase family protein</fullName>
    </submittedName>
</protein>
<sequence length="241" mass="26568">MAINYVFKETTDFYTIVTPVSNITTRKIADNISAVNDYGINGGFFNSPNGYNNPPTESLSIGWSSIYGDHGSTNAYGNKSRGTVVIFEDYFDNYKLKGAILRATSITDVKNQLGYNHRYRAMIGGGSLSLGIASNSTWKDTVFANEEWSGLYPEFALTNRTCLGLKNSGSETYAFLATSKGWKSMYACRDYLKSEGCFDGIFLDGSGSSQMRCLSNDNVNIYVNSGDGRKIWNIVTLINKS</sequence>
<organism evidence="2 3">
    <name type="scientific">Paenibacillus oleatilyticus</name>
    <dbReference type="NCBI Taxonomy" id="2594886"/>
    <lineage>
        <taxon>Bacteria</taxon>
        <taxon>Bacillati</taxon>
        <taxon>Bacillota</taxon>
        <taxon>Bacilli</taxon>
        <taxon>Bacillales</taxon>
        <taxon>Paenibacillaceae</taxon>
        <taxon>Paenibacillus</taxon>
    </lineage>
</organism>
<keyword evidence="2" id="KW-0378">Hydrolase</keyword>
<reference evidence="2 3" key="1">
    <citation type="submission" date="2024-09" db="EMBL/GenBank/DDBJ databases">
        <authorList>
            <person name="Makale K.P.P."/>
            <person name="Makhzoum A."/>
            <person name="Rantong G."/>
            <person name="Rahube T.O."/>
        </authorList>
    </citation>
    <scope>NUCLEOTIDE SEQUENCE [LARGE SCALE GENOMIC DNA]</scope>
    <source>
        <strain evidence="2 3">KM_D13</strain>
    </source>
</reference>
<evidence type="ECO:0000313" key="2">
    <source>
        <dbReference type="EMBL" id="MFB0842869.1"/>
    </source>
</evidence>
<evidence type="ECO:0000313" key="3">
    <source>
        <dbReference type="Proteomes" id="UP001575622"/>
    </source>
</evidence>
<name>A0ABV4UYH0_9BACL</name>
<dbReference type="GO" id="GO:0016798">
    <property type="term" value="F:hydrolase activity, acting on glycosyl bonds"/>
    <property type="evidence" value="ECO:0007669"/>
    <property type="project" value="UniProtKB-KW"/>
</dbReference>
<dbReference type="InterPro" id="IPR018711">
    <property type="entry name" value="NAGPA"/>
</dbReference>
<evidence type="ECO:0000259" key="1">
    <source>
        <dbReference type="Pfam" id="PF09992"/>
    </source>
</evidence>